<name>A0A0M0JPH1_9EUKA</name>
<comment type="subcellular location">
    <subcellularLocation>
        <location evidence="1">Cytoplasm</location>
        <location evidence="1">Cytoskeleton</location>
        <location evidence="1">Cilium axoneme</location>
    </subcellularLocation>
</comment>
<proteinExistence type="inferred from homology"/>
<evidence type="ECO:0000256" key="6">
    <source>
        <dbReference type="ARBA" id="ARBA00023069"/>
    </source>
</evidence>
<evidence type="ECO:0000256" key="5">
    <source>
        <dbReference type="ARBA" id="ARBA00022794"/>
    </source>
</evidence>
<keyword evidence="8" id="KW-0966">Cell projection</keyword>
<evidence type="ECO:0000256" key="7">
    <source>
        <dbReference type="ARBA" id="ARBA00023212"/>
    </source>
</evidence>
<evidence type="ECO:0000256" key="2">
    <source>
        <dbReference type="ARBA" id="ARBA00010500"/>
    </source>
</evidence>
<dbReference type="InterPro" id="IPR021897">
    <property type="entry name" value="FAP206"/>
</dbReference>
<dbReference type="AlphaFoldDB" id="A0A0M0JPH1"/>
<evidence type="ECO:0000313" key="10">
    <source>
        <dbReference type="Proteomes" id="UP000037460"/>
    </source>
</evidence>
<keyword evidence="10" id="KW-1185">Reference proteome</keyword>
<sequence length="299" mass="33172">MEAIRRIVQEIVFICRVRNVQVSDTLSAFMARAVVLENADKFPLDKELNESDVQELIKMACERLCEADSPPLETVKMQVALDAARLQEGEALEQARAERERKEGGLVAGISETRLKPGNDVEALTALYRKILNFLVVRAGLEPGTDRPAEREIAAALESVFPRIGLKAFTALPNEDKVAQLHELSNIVLGIRLFNRHIGKGGAGIVDLHMQAASLAAELTTAATAELQQAETAELTNRRQYASYLMELASTFKQAASHVEELSRMFLSEMQQLQTLVGNRSSVPKEQVYPRFDSLAKLW</sequence>
<dbReference type="Proteomes" id="UP000037460">
    <property type="component" value="Unassembled WGS sequence"/>
</dbReference>
<accession>A0A0M0JPH1</accession>
<dbReference type="OrthoDB" id="10251073at2759"/>
<dbReference type="PANTHER" id="PTHR21442">
    <property type="entry name" value="CILIA- AND FLAGELLA-ASSOCIATED PROTEIN 206"/>
    <property type="match status" value="1"/>
</dbReference>
<comment type="caution">
    <text evidence="9">The sequence shown here is derived from an EMBL/GenBank/DDBJ whole genome shotgun (WGS) entry which is preliminary data.</text>
</comment>
<dbReference type="Pfam" id="PF12018">
    <property type="entry name" value="FAP206"/>
    <property type="match status" value="1"/>
</dbReference>
<organism evidence="9 10">
    <name type="scientific">Chrysochromulina tobinii</name>
    <dbReference type="NCBI Taxonomy" id="1460289"/>
    <lineage>
        <taxon>Eukaryota</taxon>
        <taxon>Haptista</taxon>
        <taxon>Haptophyta</taxon>
        <taxon>Prymnesiophyceae</taxon>
        <taxon>Prymnesiales</taxon>
        <taxon>Chrysochromulinaceae</taxon>
        <taxon>Chrysochromulina</taxon>
    </lineage>
</organism>
<keyword evidence="5" id="KW-0970">Cilium biogenesis/degradation</keyword>
<comment type="similarity">
    <text evidence="2">Belongs to the CFAP206 family.</text>
</comment>
<reference evidence="10" key="1">
    <citation type="journal article" date="2015" name="PLoS Genet.">
        <title>Genome Sequence and Transcriptome Analyses of Chrysochromulina tobin: Metabolic Tools for Enhanced Algal Fitness in the Prominent Order Prymnesiales (Haptophyceae).</title>
        <authorList>
            <person name="Hovde B.T."/>
            <person name="Deodato C.R."/>
            <person name="Hunsperger H.M."/>
            <person name="Ryken S.A."/>
            <person name="Yost W."/>
            <person name="Jha R.K."/>
            <person name="Patterson J."/>
            <person name="Monnat R.J. Jr."/>
            <person name="Barlow S.B."/>
            <person name="Starkenburg S.R."/>
            <person name="Cattolico R.A."/>
        </authorList>
    </citation>
    <scope>NUCLEOTIDE SEQUENCE</scope>
    <source>
        <strain evidence="10">CCMP291</strain>
    </source>
</reference>
<dbReference type="EMBL" id="JWZX01002564">
    <property type="protein sequence ID" value="KOO28471.1"/>
    <property type="molecule type" value="Genomic_DNA"/>
</dbReference>
<dbReference type="GO" id="GO:0003356">
    <property type="term" value="P:regulation of cilium beat frequency"/>
    <property type="evidence" value="ECO:0007669"/>
    <property type="project" value="TreeGrafter"/>
</dbReference>
<evidence type="ECO:0000256" key="3">
    <source>
        <dbReference type="ARBA" id="ARBA00021602"/>
    </source>
</evidence>
<keyword evidence="7" id="KW-0206">Cytoskeleton</keyword>
<keyword evidence="4" id="KW-0963">Cytoplasm</keyword>
<dbReference type="PANTHER" id="PTHR21442:SF0">
    <property type="entry name" value="CILIA- AND FLAGELLA-ASSOCIATED PROTEIN 206"/>
    <property type="match status" value="1"/>
</dbReference>
<protein>
    <recommendedName>
        <fullName evidence="3">Cilia- and flagella-associated protein 206</fullName>
    </recommendedName>
</protein>
<evidence type="ECO:0000313" key="9">
    <source>
        <dbReference type="EMBL" id="KOO28471.1"/>
    </source>
</evidence>
<dbReference type="GO" id="GO:0030030">
    <property type="term" value="P:cell projection organization"/>
    <property type="evidence" value="ECO:0007669"/>
    <property type="project" value="UniProtKB-KW"/>
</dbReference>
<dbReference type="GO" id="GO:0036064">
    <property type="term" value="C:ciliary basal body"/>
    <property type="evidence" value="ECO:0007669"/>
    <property type="project" value="TreeGrafter"/>
</dbReference>
<evidence type="ECO:0000256" key="4">
    <source>
        <dbReference type="ARBA" id="ARBA00022490"/>
    </source>
</evidence>
<evidence type="ECO:0000256" key="8">
    <source>
        <dbReference type="ARBA" id="ARBA00023273"/>
    </source>
</evidence>
<gene>
    <name evidence="9" type="ORF">Ctob_003515</name>
</gene>
<feature type="non-terminal residue" evidence="9">
    <location>
        <position position="299"/>
    </location>
</feature>
<evidence type="ECO:0000256" key="1">
    <source>
        <dbReference type="ARBA" id="ARBA00004430"/>
    </source>
</evidence>
<keyword evidence="6" id="KW-0969">Cilium</keyword>
<dbReference type="GO" id="GO:0005930">
    <property type="term" value="C:axoneme"/>
    <property type="evidence" value="ECO:0007669"/>
    <property type="project" value="UniProtKB-SubCell"/>
</dbReference>